<evidence type="ECO:0000256" key="9">
    <source>
        <dbReference type="HAMAP-Rule" id="MF_00625"/>
    </source>
</evidence>
<evidence type="ECO:0000256" key="6">
    <source>
        <dbReference type="ARBA" id="ARBA00022840"/>
    </source>
</evidence>
<dbReference type="SUPFAM" id="SSF56042">
    <property type="entry name" value="PurM C-terminal domain-like"/>
    <property type="match status" value="1"/>
</dbReference>
<dbReference type="HAMAP" id="MF_00625">
    <property type="entry name" value="SelD"/>
    <property type="match status" value="1"/>
</dbReference>
<dbReference type="Pfam" id="PF00586">
    <property type="entry name" value="AIRS"/>
    <property type="match status" value="1"/>
</dbReference>
<feature type="binding site" description="in other chain" evidence="9">
    <location>
        <position position="69"/>
    </location>
    <ligand>
        <name>ATP</name>
        <dbReference type="ChEBI" id="CHEBI:30616"/>
        <note>ligand shared between dimeric partners</note>
    </ligand>
</feature>
<dbReference type="InterPro" id="IPR004536">
    <property type="entry name" value="SPS/SelD"/>
</dbReference>
<dbReference type="InterPro" id="IPR016188">
    <property type="entry name" value="PurM-like_N"/>
</dbReference>
<comment type="cofactor">
    <cofactor evidence="9">
        <name>Mg(2+)</name>
        <dbReference type="ChEBI" id="CHEBI:18420"/>
    </cofactor>
    <text evidence="9">Binds 1 Mg(2+) ion per monomer.</text>
</comment>
<feature type="binding site" evidence="9">
    <location>
        <position position="69"/>
    </location>
    <ligand>
        <name>Mg(2+)</name>
        <dbReference type="ChEBI" id="CHEBI:18420"/>
    </ligand>
</feature>
<name>L8JHM4_9GAMM</name>
<dbReference type="Proteomes" id="UP000011134">
    <property type="component" value="Unassembled WGS sequence"/>
</dbReference>
<dbReference type="EMBL" id="AMZO01000006">
    <property type="protein sequence ID" value="ELR66952.1"/>
    <property type="molecule type" value="Genomic_DNA"/>
</dbReference>
<evidence type="ECO:0000313" key="13">
    <source>
        <dbReference type="Proteomes" id="UP000011134"/>
    </source>
</evidence>
<dbReference type="Pfam" id="PF02769">
    <property type="entry name" value="AIRS_C"/>
    <property type="match status" value="1"/>
</dbReference>
<dbReference type="PANTHER" id="PTHR10256:SF0">
    <property type="entry name" value="INACTIVE SELENIDE, WATER DIKINASE-LIKE PROTEIN-RELATED"/>
    <property type="match status" value="1"/>
</dbReference>
<feature type="domain" description="PurM-like N-terminal" evidence="10">
    <location>
        <begin position="28"/>
        <end position="133"/>
    </location>
</feature>
<keyword evidence="13" id="KW-1185">Reference proteome</keyword>
<feature type="binding site" evidence="9">
    <location>
        <position position="204"/>
    </location>
    <ligand>
        <name>Mg(2+)</name>
        <dbReference type="ChEBI" id="CHEBI:18420"/>
    </ligand>
</feature>
<evidence type="ECO:0000259" key="10">
    <source>
        <dbReference type="Pfam" id="PF00586"/>
    </source>
</evidence>
<evidence type="ECO:0000313" key="12">
    <source>
        <dbReference type="EMBL" id="ELR66952.1"/>
    </source>
</evidence>
<reference evidence="12 13" key="1">
    <citation type="submission" date="2012-12" db="EMBL/GenBank/DDBJ databases">
        <title>Genome Assembly of Photobacterium sp. AK15.</title>
        <authorList>
            <person name="Khatri I."/>
            <person name="Vaidya B."/>
            <person name="Srinivas T.N.R."/>
            <person name="Subramanian S."/>
            <person name="Pinnaka A."/>
        </authorList>
    </citation>
    <scope>NUCLEOTIDE SEQUENCE [LARGE SCALE GENOMIC DNA]</scope>
    <source>
        <strain evidence="12 13">AK15</strain>
    </source>
</reference>
<comment type="caution">
    <text evidence="12">The sequence shown here is derived from an EMBL/GenBank/DDBJ whole genome shotgun (WGS) entry which is preliminary data.</text>
</comment>
<protein>
    <recommendedName>
        <fullName evidence="9">Selenide, water dikinase</fullName>
        <ecNumber evidence="9">2.7.9.3</ecNumber>
    </recommendedName>
    <alternativeName>
        <fullName evidence="9">Selenium donor protein</fullName>
    </alternativeName>
    <alternativeName>
        <fullName evidence="9">Selenophosphate synthase</fullName>
    </alternativeName>
</protein>
<feature type="domain" description="PurM-like C-terminal" evidence="11">
    <location>
        <begin position="147"/>
        <end position="322"/>
    </location>
</feature>
<accession>L8JHM4</accession>
<dbReference type="NCBIfam" id="NF002098">
    <property type="entry name" value="PRK00943.1"/>
    <property type="match status" value="1"/>
</dbReference>
<dbReference type="PATRIC" id="fig|1056511.3.peg.1486"/>
<dbReference type="SUPFAM" id="SSF55326">
    <property type="entry name" value="PurM N-terminal domain-like"/>
    <property type="match status" value="1"/>
</dbReference>
<evidence type="ECO:0000256" key="4">
    <source>
        <dbReference type="ARBA" id="ARBA00022741"/>
    </source>
</evidence>
<comment type="similarity">
    <text evidence="1 9">Belongs to the selenophosphate synthase 1 family. Class I subfamily.</text>
</comment>
<evidence type="ECO:0000256" key="2">
    <source>
        <dbReference type="ARBA" id="ARBA00022679"/>
    </source>
</evidence>
<evidence type="ECO:0000256" key="8">
    <source>
        <dbReference type="ARBA" id="ARBA00023266"/>
    </source>
</evidence>
<gene>
    <name evidence="9" type="primary">selD</name>
    <name evidence="12" type="ORF">C942_04655</name>
</gene>
<keyword evidence="4 9" id="KW-0547">Nucleotide-binding</keyword>
<evidence type="ECO:0000256" key="1">
    <source>
        <dbReference type="ARBA" id="ARBA00008026"/>
    </source>
</evidence>
<dbReference type="EC" id="2.7.9.3" evidence="9"/>
<evidence type="ECO:0000256" key="3">
    <source>
        <dbReference type="ARBA" id="ARBA00022723"/>
    </source>
</evidence>
<organism evidence="12 13">
    <name type="scientific">Photobacterium marinum</name>
    <dbReference type="NCBI Taxonomy" id="1056511"/>
    <lineage>
        <taxon>Bacteria</taxon>
        <taxon>Pseudomonadati</taxon>
        <taxon>Pseudomonadota</taxon>
        <taxon>Gammaproteobacteria</taxon>
        <taxon>Vibrionales</taxon>
        <taxon>Vibrionaceae</taxon>
        <taxon>Photobacterium</taxon>
    </lineage>
</organism>
<evidence type="ECO:0000256" key="7">
    <source>
        <dbReference type="ARBA" id="ARBA00022842"/>
    </source>
</evidence>
<dbReference type="Gene3D" id="3.90.650.10">
    <property type="entry name" value="PurM-like C-terminal domain"/>
    <property type="match status" value="1"/>
</dbReference>
<keyword evidence="7 9" id="KW-0460">Magnesium</keyword>
<comment type="catalytic activity">
    <reaction evidence="9">
        <text>hydrogenselenide + ATP + H2O = selenophosphate + AMP + phosphate + 2 H(+)</text>
        <dbReference type="Rhea" id="RHEA:18737"/>
        <dbReference type="ChEBI" id="CHEBI:15377"/>
        <dbReference type="ChEBI" id="CHEBI:15378"/>
        <dbReference type="ChEBI" id="CHEBI:16144"/>
        <dbReference type="ChEBI" id="CHEBI:29317"/>
        <dbReference type="ChEBI" id="CHEBI:30616"/>
        <dbReference type="ChEBI" id="CHEBI:43474"/>
        <dbReference type="ChEBI" id="CHEBI:456215"/>
        <dbReference type="EC" id="2.7.9.3"/>
    </reaction>
</comment>
<dbReference type="AlphaFoldDB" id="L8JHM4"/>
<dbReference type="NCBIfam" id="TIGR00476">
    <property type="entry name" value="selD"/>
    <property type="match status" value="1"/>
</dbReference>
<feature type="binding site" description="in other chain" evidence="9">
    <location>
        <begin position="26"/>
        <end position="28"/>
    </location>
    <ligand>
        <name>ATP</name>
        <dbReference type="ChEBI" id="CHEBI:30616"/>
        <note>ligand shared between dimeric partners</note>
    </ligand>
</feature>
<keyword evidence="6 9" id="KW-0067">ATP-binding</keyword>
<dbReference type="GO" id="GO:0000287">
    <property type="term" value="F:magnesium ion binding"/>
    <property type="evidence" value="ECO:0007669"/>
    <property type="project" value="UniProtKB-UniRule"/>
</dbReference>
<dbReference type="CDD" id="cd02195">
    <property type="entry name" value="SelD"/>
    <property type="match status" value="1"/>
</dbReference>
<dbReference type="PANTHER" id="PTHR10256">
    <property type="entry name" value="SELENIDE, WATER DIKINASE"/>
    <property type="match status" value="1"/>
</dbReference>
<comment type="subunit">
    <text evidence="9">Homodimer.</text>
</comment>
<dbReference type="InterPro" id="IPR036676">
    <property type="entry name" value="PurM-like_C_sf"/>
</dbReference>
<feature type="binding site" evidence="9">
    <location>
        <begin position="116"/>
        <end position="118"/>
    </location>
    <ligand>
        <name>ATP</name>
        <dbReference type="ChEBI" id="CHEBI:30616"/>
        <note>ligand shared between dimeric partners</note>
    </ligand>
</feature>
<dbReference type="GO" id="GO:0005524">
    <property type="term" value="F:ATP binding"/>
    <property type="evidence" value="ECO:0007669"/>
    <property type="project" value="UniProtKB-UniRule"/>
</dbReference>
<comment type="function">
    <text evidence="9">Synthesizes selenophosphate from selenide and ATP.</text>
</comment>
<dbReference type="Gene3D" id="3.30.1330.10">
    <property type="entry name" value="PurM-like, N-terminal domain"/>
    <property type="match status" value="1"/>
</dbReference>
<dbReference type="InterPro" id="IPR023061">
    <property type="entry name" value="SelD_I"/>
</dbReference>
<dbReference type="GO" id="GO:0016260">
    <property type="term" value="P:selenocysteine biosynthetic process"/>
    <property type="evidence" value="ECO:0007669"/>
    <property type="project" value="InterPro"/>
</dbReference>
<dbReference type="GO" id="GO:0005737">
    <property type="term" value="C:cytoplasm"/>
    <property type="evidence" value="ECO:0007669"/>
    <property type="project" value="TreeGrafter"/>
</dbReference>
<dbReference type="InterPro" id="IPR036921">
    <property type="entry name" value="PurM-like_N_sf"/>
</dbReference>
<dbReference type="InterPro" id="IPR010918">
    <property type="entry name" value="PurM-like_C_dom"/>
</dbReference>
<dbReference type="GO" id="GO:0004756">
    <property type="term" value="F:selenide, water dikinase activity"/>
    <property type="evidence" value="ECO:0007669"/>
    <property type="project" value="UniProtKB-UniRule"/>
</dbReference>
<evidence type="ECO:0000259" key="11">
    <source>
        <dbReference type="Pfam" id="PF02769"/>
    </source>
</evidence>
<comment type="caution">
    <text evidence="9">Lacks conserved residue(s) required for the propagation of feature annotation.</text>
</comment>
<proteinExistence type="inferred from homology"/>
<sequence>MAQVLRSISPLFPQQAYPDLMVGLTVSDDAAVYKITDDVAVIQTLDFFTPIVDDPYDFGAIAAANALSDVYAMGGQVTLAMNIFCVPGDLPEEIVGQILKGGAEKVREAGAVLVGGHTVEDSEPKFGLSVMGTIHPSKVQTKAAVENGDVLVLTKPIGTGLISTAAKRGKASQKAIKASTDSMKKLNRKAAEIFARYPVKACTDVTGYSLLGHALEMAEKSEVCMHFNATQVPFLTEAEDYAEQGLFPGGAKRNLDAYKEDIEFASELDEIWHSKLCCPETSGGLLAAVPKDCLDALLTEFSNCEEPCWVVGNAENGSGIKVS</sequence>
<feature type="binding site" evidence="9">
    <location>
        <position position="29"/>
    </location>
    <ligand>
        <name>Mg(2+)</name>
        <dbReference type="ChEBI" id="CHEBI:18420"/>
    </ligand>
</feature>
<keyword evidence="8 9" id="KW-0711">Selenium</keyword>
<dbReference type="PIRSF" id="PIRSF036407">
    <property type="entry name" value="Selenphspht_syn"/>
    <property type="match status" value="1"/>
</dbReference>
<keyword evidence="3 9" id="KW-0479">Metal-binding</keyword>
<feature type="binding site" description="in other chain" evidence="9">
    <location>
        <position position="46"/>
    </location>
    <ligand>
        <name>ATP</name>
        <dbReference type="ChEBI" id="CHEBI:30616"/>
        <note>ligand shared between dimeric partners</note>
    </ligand>
</feature>
<evidence type="ECO:0000256" key="5">
    <source>
        <dbReference type="ARBA" id="ARBA00022777"/>
    </source>
</evidence>
<keyword evidence="2 9" id="KW-0808">Transferase</keyword>
<keyword evidence="5 9" id="KW-0418">Kinase</keyword>